<dbReference type="PANTHER" id="PTHR45982">
    <property type="entry name" value="REGULATOR OF CHROMOSOME CONDENSATION"/>
    <property type="match status" value="1"/>
</dbReference>
<feature type="transmembrane region" description="Helical" evidence="3">
    <location>
        <begin position="4876"/>
        <end position="4896"/>
    </location>
</feature>
<evidence type="ECO:0000259" key="4">
    <source>
        <dbReference type="PROSITE" id="PS01186"/>
    </source>
</evidence>
<dbReference type="InterPro" id="IPR009091">
    <property type="entry name" value="RCC1/BLIP-II"/>
</dbReference>
<evidence type="ECO:0000256" key="3">
    <source>
        <dbReference type="SAM" id="Phobius"/>
    </source>
</evidence>
<dbReference type="SMART" id="SM01411">
    <property type="entry name" value="Ephrin_rec_like"/>
    <property type="match status" value="1"/>
</dbReference>
<feature type="transmembrane region" description="Helical" evidence="3">
    <location>
        <begin position="5088"/>
        <end position="5108"/>
    </location>
</feature>
<evidence type="ECO:0000313" key="6">
    <source>
        <dbReference type="Proteomes" id="UP000006671"/>
    </source>
</evidence>
<keyword evidence="3" id="KW-1133">Transmembrane helix</keyword>
<dbReference type="eggNOG" id="KOG1426">
    <property type="taxonomic scope" value="Eukaryota"/>
</dbReference>
<protein>
    <submittedName>
        <fullName evidence="5">ATS1 domain-containing protein</fullName>
    </submittedName>
</protein>
<feature type="transmembrane region" description="Helical" evidence="3">
    <location>
        <begin position="4981"/>
        <end position="5001"/>
    </location>
</feature>
<dbReference type="PANTHER" id="PTHR45982:SF1">
    <property type="entry name" value="REGULATOR OF CHROMOSOME CONDENSATION"/>
    <property type="match status" value="1"/>
</dbReference>
<feature type="transmembrane region" description="Helical" evidence="3">
    <location>
        <begin position="5177"/>
        <end position="5201"/>
    </location>
</feature>
<gene>
    <name evidence="5" type="ORF">NAEGRDRAFT_81161</name>
</gene>
<dbReference type="Proteomes" id="UP000006671">
    <property type="component" value="Unassembled WGS sequence"/>
</dbReference>
<feature type="compositionally biased region" description="Polar residues" evidence="2">
    <location>
        <begin position="5315"/>
        <end position="5338"/>
    </location>
</feature>
<dbReference type="Gene3D" id="2.10.50.10">
    <property type="entry name" value="Tumor Necrosis Factor Receptor, subunit A, domain 2"/>
    <property type="match status" value="1"/>
</dbReference>
<feature type="transmembrane region" description="Helical" evidence="3">
    <location>
        <begin position="5114"/>
        <end position="5133"/>
    </location>
</feature>
<dbReference type="Gene3D" id="2.130.10.30">
    <property type="entry name" value="Regulator of chromosome condensation 1/beta-lactamase-inhibitor protein II"/>
    <property type="match status" value="3"/>
</dbReference>
<proteinExistence type="predicted"/>
<dbReference type="OrthoDB" id="422238at2759"/>
<dbReference type="VEuPathDB" id="AmoebaDB:NAEGRDRAFT_81161"/>
<dbReference type="PROSITE" id="PS01186">
    <property type="entry name" value="EGF_2"/>
    <property type="match status" value="1"/>
</dbReference>
<feature type="transmembrane region" description="Helical" evidence="3">
    <location>
        <begin position="5033"/>
        <end position="5057"/>
    </location>
</feature>
<dbReference type="InterPro" id="IPR011641">
    <property type="entry name" value="Tyr-kin_ephrin_A/B_rcpt-like"/>
</dbReference>
<sequence>MSSNSYKSFKNPVSYPTPGWQLLYFQGFNCPKNGVPEGISDRSYGQLRVGYNHIIAFQVKSNNGTQKLNIVGKGDNTVGQLAIDRYISGGVRYFANITFEINWGEMVRLVQIEDLITSRTIANNQDVAKLQTYDAWDSNLYFDNIKGHYFPDNIIIQDINTCYLNTFIILKNQEIYGTGSNIYKSLSLSNENSKSNSPIRLTILENFLKSQSDWIDQLYCGYSSVFIKTKANRIIVFGRNDVNQLGLGSEFRANSITPTIHPFLTYYSQNIANLDTISFGLNFTLISFKDGSVYCAGLNNHHQCGLGINEYTISNFVQVPIPEKITKISTTAYASFFGIETGEILSSGWNLGFILGQNITDENYVSSTPVKIENLISPNDYQLSKGFQLFHITYQNATSTMAWGSNQFYSSGILYQGTGTAAYPTILALGNVERAVLESIANPSECILVGGHAAANGCSNSLLQRINLKTGFNTTFGEFRSYCSNFGTFNYSTEVCSCDEKHYGYSCHLIKPEFLGNCNQSSLENFAIAPNTCYCGGEGFYGTSCENKAPPRSVYSFTRSLNIQKFTLKNKMFDFGYLISGQSHTFLKSQLNNNRVYVFGNGLNTNDKYGIGLASNNMISDTIQISTLFERLSKKLTSSIRNIYPMKIQSVALFSNGDIYKTLNNSDFEIIASNVKYLTCSDITCFFITNDKNVYGIFDNQYNQLGLTDFATRQKVYESQPVLVSLLNNNYHKEIVNIYPSNYFTLFVNQFGNLFGIGKNTEYQLGIGHNLNIDKFIIPLIIEKPVSHVIVTESITYFKELNSVWKTMGKDILNIAPISQYLIYPTVITSLQEQENIYRAKGDIIITQTTTKFRQLTLNQDLSYGQEKIIDVNIMGDDIILVTIPSNFNSILCYNGYLDITGTSCICDKGFRGIDCNSYLCDRVTCNSCIGPNICSKNQSTTTNELRLFSKNYGMIQSKFNVKHHTIGDNFAIFIDYDGETKFIGDNFYGELGMGGYSSISISTSNLQLLTNNILLLPIYLANENVKSITSGNNFIIVLTESGNLFSVGDNRFGQLGQNDTISRYFLTKIESTITFTSVTCNSFHCIALGSNNKYYGWGDNTFGQLCLDSTTKKVVYTPSQIIFDVIIDVVSTSIMSIGQNSSIFYSNSGDVIACGKITVPSNYADKSVRQRVLPNFNIDLQAMEQIPRKFYTDLCLKNSNEEYYCLGENKFGTLGFGHALPLYGIFLSKHFGVDGGLFFHTHTNKINFYYSKNKILNYFGNGDLLNDINNMNPARQTNVFQSIGKFSFITSNEKFGYIITNTSNCFNRGYFSNGICTCNNIKYLGDECQTNTNIPQGTTSQFQIIDTLGNNFNFTNKFGSMSKIETFGNLPFGFNNTRNNLRVVSTFNLALNQSTSQLALIFAIDNYANLNVDIQFPNSGKISKLQTRLEEGSDYIYHTITTDNIDTNAIIQVTYTTNNSVILDSDMKNQFLKVYTRNEKNNIIPIGLKSSSELLSEVLARLNFLFSINGPHTAEISSIEEFPCDLDGNNNVIGLRLDGNFFNYTFYPILKDESFRTLKNFYSSKISSIRYPIHETFNFAESDISLINLSNNNNLEQSAGYYDLSPVKRTNILINVSKSKICDIPFADLFINPSKYNFTNTNMYCMKPIFDNSWCKPLSFRESTLYLTQFFVSTKLSIPLALCDSCSILNCFDFLTQNTSRLSYYFVYPDNNKIISNNFNIFETRKDVNVDLLFNEFNENNFLNFDYINMGIIYKYDSPIGIQELKGTIKLQYLKYLQSFNFTPIVLARNSDNIVTIKSENMKDFIKYNQVYCKTRISEEIITLDDNDKSTSYCNIRTGIEYNQNITVQLMAYPISGNNPFKIGEFNVYVLNITLIPNIINKYSTKYPQLIFINSDFTTGSFLSNSKLEFMENGETVYKIDQLKISYFNTLSITADIYKQNLDMYLDNVNLGYFTSQIVYKQVNLEKIIPSLSFNTEEMPTIYLDREIYSNIHSNIQYRCLDTLTNTSYSAQYLNSRIICNINNLPTNNVKLLDLIVQIRIYSFNDNEWFTYSSNSVKFYHLISNMNISLAEGSQTFSKCHYLSSSTTGFTPRIKLNEIVLPESETYRFSICHYNRLNEIVTYRSNYYRDNLFEASGFTLYLKSGYSNIYLCADSMIVSKPVVVFVINQTDYDSKPIFGFIGSDIWSGYIFHHQPLYSDSLFNLTYSCALFGDVQNYTVYSTDLITNKIDNYYVTRCIFTGLNNIIKQEAGFYFSLLAKRGSETVQLPATFINFIYGPKPTNYSTPFISHIPYSGYISTTLLTQDQDRDLFVSKNQNGFFRLTLPIDCLLFKVGGTYPIASAPLDTTSSTLKCDLTKYTVTSSEPFEISLGSLVTEYSYFVEFTSRTVHFTYLNKIEFNFEGYPILETGKSILLNYYTNKLPQYKQTQLNVTMSALGQYPIIKSCDFELTGSCIVDYNLTIPITPVLQTYILQFSFIINEFLLKQTLNIENTLFNNRFNVMYYSPFLFDFKTDSSIYNFKLQIDNGLNPDFNFDLDTDGIRRSIFYGLNNDSITEVTCSRISNYSTSIASNLETRIVSTFKGITFSVDKKPSTIYLRELYTTPNIVSQSIQKTINITLTTDIAIQKPLKKYYISLLDNKYECSIESTSLICPVLITYIGNPFYKEVLKILDGDNVVTRIGLPFILFKPISIREVKPTLLLQDNNSVNTTVLMEQTVFEDLGTEFIFSCSIEDGNFSAIVGDSNSVRCNFNNLNTGRKSVKIYLSSNNQYRSIKELLLTDINPAKDFEVIKNPTIALDNSIEQKTLFYTSETFSLTTLNILVTNTEFTLNNILYNISTEIGFYGKNSFVESTTYLGKFDTSYKFQVSFYASNNYEGFVPLRLTKVLSGTTKESRALTSDDYILTKISDLVLTCVTKVTLSKSVPAFGVESNLPRLVQLYSNFNFLKFIPDSNLLQDGKVNFKCVYEYLPKSNKAISSTTRIYNNEAFECNMTTPDVGQVQIDLYVEKDGHSLSLNINSWNYIIYDGLFLQPSYGLRTIENSRLVNPFKIQKYSDLSGINLNQFTKFNGKITEPDVSFTCEKELSSDGIYPLLNCTIPVLPSTNIMSFKQYELRLYTNPSMQLISNFSLGWLPTSSLYISNINPKIIQKSTSKTDMKTIYVDISGDSNVISRTLPEGNFAIYTRSAGVALLQSARPPYVAQPASIAIQTSNFEETVTLQYVNYNLLTPVIDIPKPDLVDFMKLTVNDVELNSIQYSSDSIKGSKASGATIFFTVSKNTATLFMLNNGGYNGSIKCVQDPITSNSATFVSESTDTLKFKCVLAKTSSITNSFILSKVEIYYNNPMAENGNMKVSSSALDFIWLPSTLPIEQPVPFAFISRVGSFDISLSDKKVFISSDNFVCYLADSTSTNVVKIKAIYNPSGTLTCPFSFSYSISTVFKISIYFSNGPSDVLLTTTRDVTFINAPLEISYIDPFITYHLPALTGSTTDINYKVSKLSFIPQGLSCTFREVTSTIPSIGQVRKITQAQIQDGLFVCPFLIDQTFSSYNLLTKLVIDLGSNLLDISSNELELILYKKKLTWNINSYLTASNLNTRYELRNYEIPHSSSYSLQQSVVATPYLRSQKIQNLKTTTLDCIGADPASCTFVGIEPMVNKIPSYMTTAIEFINVENQRKSYIIANDLTLFLKKSSFNVSHISPYIADYRQSHASNQNFLFTSASLNAEDFDITCQFDNKKTNMTRNQFCVVKPPTLPNGYPKTGIQNVTLTWNGIDLYSRSYPIDFIEAYQVNNLITFYSYRSNITLIDNPYVPLPFSGDFSGYTFSIGLFEKNRLIGEATCKQLFANNAQLECVKGPFSYSTSYPVTSIVKLLINAQSAFQMKGEIVLYSAPTIQSLSTNYFRINQIYTMEVYGSVFYQKDTPTLEIYSNTTFNSYPTMVVDSNTIRIQNIGFNDLQETLRKSRLKFSSGAYLDLPDISIYKGVKEDFSLQSINSEAYDNGVITATTTRSISIDLKLISNTFQNKPQSCLVKYEDGVLSIVQTCSVTYESGSVTPVVHITTPLMWYYDIVFPRIISYSFSLDGGAFYYTHANFKIKMVDDSENFIIRTIYDQNIVTFSNVPYSILSGVSLSFIKIGTNGTNLQELVFTKSCKASYCNLDYGHIIFENLRPFEYFEFDRIRINKGASSKIFAISKNLLIFNPNNTLSSIPSVSISHSKVQLGAKTSVTIILPASFSSDLSKISTVTVIFKADGSTSTPSTISKGWTSKYSFIIEMDSLPPWDLQIAAIAFQNININVIASPTITLIPSFDFSIINQYQKAKASTRSQTNLRVTFNSAITTQQGIIPSMKISNSNTNLFKSYTTNIQIDGNTRTTNAVQFTELTVTAPAASSILTVDKSLVRFPTKFSIGFAFLENQYVMKEILTYDDSIADPPIIVSVNPQEVPLIDQPVTLDIKASSIDSQSTQCIFRASKASSVNNTIIVNANFIDQYSIGCTFVPSQIVTELGISSTLEMDMTLRSNLDESKEVINIPIYRQLNIDSFTPKQGITTGEFETTFIGSFPIHPREEYFLTQGRMKFRAKFGIRESTDCSRISSTTVKCKGVSNPISEVDISLSRNSVDFVKASEKFVYYGCGPGYEQSSFNELCKPCKIGYSKNFTGGPCVACDRGYYASQPGSLECTKCPSLQTTLDTGSTSIDYCGCPSQTYYYNIYKNSCVTCPKGADCPSFNTTYPIAKTGYWHSNATGYSPYNFYECIPSTSCNAGLFGNCTDGYTGFVCGLCEDGFYRSSRSCSRCSNLAPLYLTLLIGGVAVIALIFFFFSSIKVHHISSLSIALFFFQVNSMWTKFDLNLPEEISGLFTASSASTFNFDFIQFQCVFPIGFVPQWILKMLIPVMLLILFVVLYLMGELRNIIAKFAGPKIPWKKWDITDLYNEFIKRQEIESDPKLTKMQKLKHSLTGIMFSARTAIYKSQHKIIWTLTTYLPRSEMKKFLNNCIHSFITFLSLAYMYIIQTSADIFLCKDQADGSKNLEQAPHITCFEGTWWVMFPFSVIYFILFGLGAAAFFLYSAIRYRKVKLTEEHAFIQRFKFLFVKFKPRYFYYESVITIRKLVFSVLYVFLAPLQVIALGFVLIFLSFVIHLQLVPYSKKMHNLIEYVTLVATLLTLFTGLIFFYDVESLVGLLWIRTLALVLTIIIFVLTAAVLVLAVLWDIRTRKRKEAKKIKEKLEEIKNSISNGTTDKSDDKVKETIVFGLDIDEFDDDPAGDSSLNSKHETINDVFSNLFSLERRKKKTDKIKQKGAKIKSKITNKTKSTSEKTNGDDSFDYSDQTLSTNTTSGDTKQTSSQLFQ</sequence>
<feature type="region of interest" description="Disordered" evidence="2">
    <location>
        <begin position="5280"/>
        <end position="5338"/>
    </location>
</feature>
<feature type="transmembrane region" description="Helical" evidence="3">
    <location>
        <begin position="4789"/>
        <end position="4810"/>
    </location>
</feature>
<feature type="repeat" description="RCC1" evidence="1">
    <location>
        <begin position="232"/>
        <end position="290"/>
    </location>
</feature>
<dbReference type="SUPFAM" id="SSF50985">
    <property type="entry name" value="RCC1/BLIP-II"/>
    <property type="match status" value="3"/>
</dbReference>
<feature type="transmembrane region" description="Helical" evidence="3">
    <location>
        <begin position="4817"/>
        <end position="4834"/>
    </location>
</feature>
<name>D2VTD0_NAEGR</name>
<feature type="compositionally biased region" description="Basic residues" evidence="2">
    <location>
        <begin position="5280"/>
        <end position="5298"/>
    </location>
</feature>
<feature type="transmembrane region" description="Helical" evidence="3">
    <location>
        <begin position="5145"/>
        <end position="5165"/>
    </location>
</feature>
<feature type="repeat" description="RCC1" evidence="1">
    <location>
        <begin position="1043"/>
        <end position="1092"/>
    </location>
</feature>
<dbReference type="InParanoid" id="D2VTD0"/>
<dbReference type="PROSITE" id="PS50012">
    <property type="entry name" value="RCC1_3"/>
    <property type="match status" value="2"/>
</dbReference>
<evidence type="ECO:0000256" key="2">
    <source>
        <dbReference type="SAM" id="MobiDB-lite"/>
    </source>
</evidence>
<dbReference type="KEGG" id="ngr:NAEGRDRAFT_81161"/>
<dbReference type="InterPro" id="IPR000742">
    <property type="entry name" value="EGF"/>
</dbReference>
<evidence type="ECO:0000313" key="5">
    <source>
        <dbReference type="EMBL" id="EFC39840.1"/>
    </source>
</evidence>
<dbReference type="GeneID" id="8854393"/>
<dbReference type="Pfam" id="PF13540">
    <property type="entry name" value="RCC1_2"/>
    <property type="match status" value="2"/>
</dbReference>
<keyword evidence="6" id="KW-1185">Reference proteome</keyword>
<dbReference type="OMA" id="NNEAFEC"/>
<dbReference type="Pfam" id="PF07699">
    <property type="entry name" value="Ephrin_rec_like"/>
    <property type="match status" value="1"/>
</dbReference>
<keyword evidence="3" id="KW-0472">Membrane</keyword>
<keyword evidence="3" id="KW-0812">Transmembrane</keyword>
<dbReference type="RefSeq" id="XP_002672584.1">
    <property type="nucleotide sequence ID" value="XM_002672538.1"/>
</dbReference>
<feature type="domain" description="EGF-like" evidence="4">
    <location>
        <begin position="905"/>
        <end position="916"/>
    </location>
</feature>
<dbReference type="InterPro" id="IPR051553">
    <property type="entry name" value="Ran_GTPase-activating"/>
</dbReference>
<dbReference type="EMBL" id="GG738896">
    <property type="protein sequence ID" value="EFC39840.1"/>
    <property type="molecule type" value="Genomic_DNA"/>
</dbReference>
<reference evidence="5 6" key="1">
    <citation type="journal article" date="2010" name="Cell">
        <title>The genome of Naegleria gruberi illuminates early eukaryotic versatility.</title>
        <authorList>
            <person name="Fritz-Laylin L.K."/>
            <person name="Prochnik S.E."/>
            <person name="Ginger M.L."/>
            <person name="Dacks J.B."/>
            <person name="Carpenter M.L."/>
            <person name="Field M.C."/>
            <person name="Kuo A."/>
            <person name="Paredez A."/>
            <person name="Chapman J."/>
            <person name="Pham J."/>
            <person name="Shu S."/>
            <person name="Neupane R."/>
            <person name="Cipriano M."/>
            <person name="Mancuso J."/>
            <person name="Tu H."/>
            <person name="Salamov A."/>
            <person name="Lindquist E."/>
            <person name="Shapiro H."/>
            <person name="Lucas S."/>
            <person name="Grigoriev I.V."/>
            <person name="Cande W.Z."/>
            <person name="Fulton C."/>
            <person name="Rokhsar D.S."/>
            <person name="Dawson S.C."/>
        </authorList>
    </citation>
    <scope>NUCLEOTIDE SEQUENCE [LARGE SCALE GENOMIC DNA]</scope>
    <source>
        <strain evidence="5 6">NEG-M</strain>
    </source>
</reference>
<dbReference type="InterPro" id="IPR000408">
    <property type="entry name" value="Reg_chr_condens"/>
</dbReference>
<evidence type="ECO:0000256" key="1">
    <source>
        <dbReference type="PROSITE-ProRule" id="PRU00235"/>
    </source>
</evidence>
<accession>D2VTD0</accession>
<organism evidence="6">
    <name type="scientific">Naegleria gruberi</name>
    <name type="common">Amoeba</name>
    <dbReference type="NCBI Taxonomy" id="5762"/>
    <lineage>
        <taxon>Eukaryota</taxon>
        <taxon>Discoba</taxon>
        <taxon>Heterolobosea</taxon>
        <taxon>Tetramitia</taxon>
        <taxon>Eutetramitia</taxon>
        <taxon>Vahlkampfiidae</taxon>
        <taxon>Naegleria</taxon>
    </lineage>
</organism>